<evidence type="ECO:0008006" key="4">
    <source>
        <dbReference type="Google" id="ProtNLM"/>
    </source>
</evidence>
<dbReference type="AlphaFoldDB" id="A0A0K1PBF7"/>
<accession>A0A0K1PBF7</accession>
<dbReference type="KEGG" id="vin:AKJ08_1260"/>
<keyword evidence="1" id="KW-0175">Coiled coil</keyword>
<dbReference type="Proteomes" id="UP000055590">
    <property type="component" value="Chromosome"/>
</dbReference>
<keyword evidence="3" id="KW-1185">Reference proteome</keyword>
<reference evidence="2 3" key="1">
    <citation type="submission" date="2015-08" db="EMBL/GenBank/DDBJ databases">
        <authorList>
            <person name="Babu N.S."/>
            <person name="Beckwith C.J."/>
            <person name="Beseler K.G."/>
            <person name="Brison A."/>
            <person name="Carone J.V."/>
            <person name="Caskin T.P."/>
            <person name="Diamond M."/>
            <person name="Durham M.E."/>
            <person name="Foxe J.M."/>
            <person name="Go M."/>
            <person name="Henderson B.A."/>
            <person name="Jones I.B."/>
            <person name="McGettigan J.A."/>
            <person name="Micheletti S.J."/>
            <person name="Nasrallah M.E."/>
            <person name="Ortiz D."/>
            <person name="Piller C.R."/>
            <person name="Privatt S.R."/>
            <person name="Schneider S.L."/>
            <person name="Sharp S."/>
            <person name="Smith T.C."/>
            <person name="Stanton J.D."/>
            <person name="Ullery H.E."/>
            <person name="Wilson R.J."/>
            <person name="Serrano M.G."/>
            <person name="Buck G."/>
            <person name="Lee V."/>
            <person name="Wang Y."/>
            <person name="Carvalho R."/>
            <person name="Voegtly L."/>
            <person name="Shi R."/>
            <person name="Duckworth R."/>
            <person name="Johnson A."/>
            <person name="Loviza R."/>
            <person name="Walstead R."/>
            <person name="Shah Z."/>
            <person name="Kiflezghi M."/>
            <person name="Wade K."/>
            <person name="Ball S.L."/>
            <person name="Bradley K.W."/>
            <person name="Asai D.J."/>
            <person name="Bowman C.A."/>
            <person name="Russell D.A."/>
            <person name="Pope W.H."/>
            <person name="Jacobs-Sera D."/>
            <person name="Hendrix R.W."/>
            <person name="Hatfull G.F."/>
        </authorList>
    </citation>
    <scope>NUCLEOTIDE SEQUENCE [LARGE SCALE GENOMIC DNA]</scope>
    <source>
        <strain evidence="2 3">DSM 27710</strain>
    </source>
</reference>
<protein>
    <recommendedName>
        <fullName evidence="4">Tc toxin complex TcA C-terminal TcB-binding domain-containing protein</fullName>
    </recommendedName>
</protein>
<dbReference type="EMBL" id="CP012332">
    <property type="protein sequence ID" value="AKU90873.1"/>
    <property type="molecule type" value="Genomic_DNA"/>
</dbReference>
<evidence type="ECO:0000256" key="1">
    <source>
        <dbReference type="SAM" id="Coils"/>
    </source>
</evidence>
<proteinExistence type="predicted"/>
<evidence type="ECO:0000313" key="3">
    <source>
        <dbReference type="Proteomes" id="UP000055590"/>
    </source>
</evidence>
<evidence type="ECO:0000313" key="2">
    <source>
        <dbReference type="EMBL" id="AKU90873.1"/>
    </source>
</evidence>
<organism evidence="2 3">
    <name type="scientific">Vulgatibacter incomptus</name>
    <dbReference type="NCBI Taxonomy" id="1391653"/>
    <lineage>
        <taxon>Bacteria</taxon>
        <taxon>Pseudomonadati</taxon>
        <taxon>Myxococcota</taxon>
        <taxon>Myxococcia</taxon>
        <taxon>Myxococcales</taxon>
        <taxon>Cystobacterineae</taxon>
        <taxon>Vulgatibacteraceae</taxon>
        <taxon>Vulgatibacter</taxon>
    </lineage>
</organism>
<name>A0A0K1PBF7_9BACT</name>
<sequence>MRPRLVEIFEQLKNSFYVHEHATVTQVTSLLAQEIVAEADRVWDSPAELYEWLRSARTRFSKFETTFWEYFGPYHALRLAEGGTAGGESAYLDSVWRNPFVDAGGRREDLPTISPWRNPEGTFRRGDYQYLAMERWFEHVNSVFDRVEFEVIRTFAGVEILRAIGYAAEGDRFLWNSEYAKAVDSYRQAQLHLANSRPADVEYTGFVLQIRCWACLDRPLKIRYEGTNLGEEMQRVGGYLPFAIAGALREEAMEERSSAESNFAEAVAEINLPRPYSSYLDPARSTTAWTDVATTYLEKGEQLFRAGNVEDSIRALRGVFRASYSRNVGDGMAELPEVRMTSTGIIAVRSRAVSLVHQIRNGITPFGFNSDYLPPGSAESQYLRAMNSLRKAIEVTNLYVEYRKNFHDNQDILTPLGRERTDTLAELEGTLIPAFGAKKDDLERARKELEKAKRELERVRKTAARDYVLDLAGKFYAPLGKWAGGKEYKGWTGLTSALTTTGWIGMVEVVATGFLKFDSSVKKTIEAAEKVVREREAAVRTAQAVLEQAGAAWRKAVARSIQIEDLLRLGGLEDGDMTAAWWLKRSSEMKDLAQRWIDRAVTDVWLYQQAIEKMLDAGVRPLSYDERGRGGECVSNPFSTSWVEDGQNLEYLLGCLERFYGQRRPEFHPNQLEISVRDHVDALAWEAFRQGMTDGKLEMNLDLEELERSFPTGIHMMTRSVRLKVRYSLPLGVTNYRSMPVTLSADPVSYVRIFDPEDNYAPNSPPIVTSEEWLTRPDSRYKIKRKVDGRPIVLGFTDNLEPPGGLQYGIIELKGASLPGESDWNSNSVFSSYGVARRWVISFMPAQLAALGYRIDLIEDVSLVFEGLQYRDMPNEFSLLRAQAIVETGQLQRAVFAMGGMARRPPRMAEYVLTESELGSLAGKRLKRLFVYVVSTEAVAPTIARLTFADGRSAGATLAVLSDGRSLGGVFSEGAGLPNGIPVDGSIRVQLGNTPSFDVSNVLVAIEYGQ</sequence>
<gene>
    <name evidence="2" type="ORF">AKJ08_1260</name>
</gene>
<feature type="coiled-coil region" evidence="1">
    <location>
        <begin position="435"/>
        <end position="466"/>
    </location>
</feature>